<proteinExistence type="predicted"/>
<accession>A0A3T0KKM0</accession>
<name>A0A3T0KKM0_9BACI</name>
<gene>
    <name evidence="1" type="ORF">BAOM_0219</name>
</gene>
<sequence>MIALIGRVISQMVSIFFSSIMVFGHAVILAALGVMGVFTGLCTLLMPILGLLRAFGMENIFIIKDEVQGSSLVSLPIGMFLGIICALLSWLSFRTLMKYFRWISKEEHNAP</sequence>
<reference evidence="1 2" key="1">
    <citation type="submission" date="2018-01" db="EMBL/GenBank/DDBJ databases">
        <title>Bacillus asahii Genome sequencing and assembly.</title>
        <authorList>
            <person name="Jiang H."/>
            <person name="Feng Y."/>
            <person name="Zhao F."/>
            <person name="Lin X."/>
        </authorList>
    </citation>
    <scope>NUCLEOTIDE SEQUENCE [LARGE SCALE GENOMIC DNA]</scope>
    <source>
        <strain evidence="1 2">OM18</strain>
    </source>
</reference>
<protein>
    <submittedName>
        <fullName evidence="1">Uncharacterized protein</fullName>
    </submittedName>
</protein>
<evidence type="ECO:0000313" key="2">
    <source>
        <dbReference type="Proteomes" id="UP000283095"/>
    </source>
</evidence>
<evidence type="ECO:0000313" key="1">
    <source>
        <dbReference type="EMBL" id="AZV40926.1"/>
    </source>
</evidence>
<dbReference type="Proteomes" id="UP000283095">
    <property type="component" value="Chromosome"/>
</dbReference>
<dbReference type="AlphaFoldDB" id="A0A3T0KKM0"/>
<organism evidence="1 2">
    <name type="scientific">Peribacillus asahii</name>
    <dbReference type="NCBI Taxonomy" id="228899"/>
    <lineage>
        <taxon>Bacteria</taxon>
        <taxon>Bacillati</taxon>
        <taxon>Bacillota</taxon>
        <taxon>Bacilli</taxon>
        <taxon>Bacillales</taxon>
        <taxon>Bacillaceae</taxon>
        <taxon>Peribacillus</taxon>
    </lineage>
</organism>
<dbReference type="RefSeq" id="WP_127758712.1">
    <property type="nucleotide sequence ID" value="NZ_CP026095.1"/>
</dbReference>
<dbReference type="KEGG" id="pasa:BAOM_0219"/>
<dbReference type="EMBL" id="CP026095">
    <property type="protein sequence ID" value="AZV40926.1"/>
    <property type="molecule type" value="Genomic_DNA"/>
</dbReference>